<evidence type="ECO:0000256" key="1">
    <source>
        <dbReference type="ARBA" id="ARBA00003565"/>
    </source>
</evidence>
<evidence type="ECO:0000259" key="3">
    <source>
        <dbReference type="PROSITE" id="PS51352"/>
    </source>
</evidence>
<dbReference type="EMBL" id="CP070968">
    <property type="protein sequence ID" value="QSF53373.1"/>
    <property type="molecule type" value="Genomic_DNA"/>
</dbReference>
<dbReference type="Gene3D" id="3.40.30.10">
    <property type="entry name" value="Glutaredoxin"/>
    <property type="match status" value="1"/>
</dbReference>
<feature type="domain" description="Thioredoxin" evidence="3">
    <location>
        <begin position="20"/>
        <end position="202"/>
    </location>
</feature>
<dbReference type="InterPro" id="IPR036249">
    <property type="entry name" value="Thioredoxin-like_sf"/>
</dbReference>
<name>A0ABX7LV67_9CAUL</name>
<comment type="function">
    <text evidence="1">May be required for disulfide bond formation in some proteins.</text>
</comment>
<dbReference type="SUPFAM" id="SSF52833">
    <property type="entry name" value="Thioredoxin-like"/>
    <property type="match status" value="1"/>
</dbReference>
<dbReference type="RefSeq" id="WP_082503531.1">
    <property type="nucleotide sequence ID" value="NZ_CP070968.1"/>
</dbReference>
<dbReference type="InterPro" id="IPR013766">
    <property type="entry name" value="Thioredoxin_domain"/>
</dbReference>
<organism evidence="5 6">
    <name type="scientific">Brevundimonas fontaquae</name>
    <dbReference type="NCBI Taxonomy" id="2813778"/>
    <lineage>
        <taxon>Bacteria</taxon>
        <taxon>Pseudomonadati</taxon>
        <taxon>Pseudomonadota</taxon>
        <taxon>Alphaproteobacteria</taxon>
        <taxon>Caulobacterales</taxon>
        <taxon>Caulobacteraceae</taxon>
        <taxon>Brevundimonas</taxon>
    </lineage>
</organism>
<comment type="similarity">
    <text evidence="2">Belongs to the thioredoxin family. DsbA subfamily.</text>
</comment>
<dbReference type="Pfam" id="PF13462">
    <property type="entry name" value="Thioredoxin_4"/>
    <property type="match status" value="1"/>
</dbReference>
<evidence type="ECO:0000313" key="6">
    <source>
        <dbReference type="Proteomes" id="UP000662957"/>
    </source>
</evidence>
<dbReference type="PANTHER" id="PTHR13887">
    <property type="entry name" value="GLUTATHIONE S-TRANSFERASE KAPPA"/>
    <property type="match status" value="1"/>
</dbReference>
<dbReference type="PROSITE" id="PS51352">
    <property type="entry name" value="THIOREDOXIN_2"/>
    <property type="match status" value="1"/>
</dbReference>
<dbReference type="Proteomes" id="UP000662957">
    <property type="component" value="Chromosome"/>
</dbReference>
<evidence type="ECO:0000313" key="4">
    <source>
        <dbReference type="EMBL" id="QSF53373.1"/>
    </source>
</evidence>
<gene>
    <name evidence="5" type="ORF">JX001_07920</name>
    <name evidence="4" type="ORF">JX001_11260</name>
</gene>
<accession>A0ABX7LV67</accession>
<evidence type="ECO:0000313" key="5">
    <source>
        <dbReference type="EMBL" id="QSF55689.1"/>
    </source>
</evidence>
<dbReference type="EMBL" id="CP070968">
    <property type="protein sequence ID" value="QSF55689.1"/>
    <property type="molecule type" value="Genomic_DNA"/>
</dbReference>
<reference evidence="5 6" key="1">
    <citation type="submission" date="2021-02" db="EMBL/GenBank/DDBJ databases">
        <title>Brevundimonas sp. CS1 genome sequence.</title>
        <authorList>
            <person name="Lee K."/>
            <person name="Choi Y.-J."/>
            <person name="Son H.-R."/>
        </authorList>
    </citation>
    <scope>NUCLEOTIDE SEQUENCE [LARGE SCALE GENOMIC DNA]</scope>
    <source>
        <strain evidence="5 6">CS1</strain>
    </source>
</reference>
<keyword evidence="6" id="KW-1185">Reference proteome</keyword>
<evidence type="ECO:0000256" key="2">
    <source>
        <dbReference type="ARBA" id="ARBA00005791"/>
    </source>
</evidence>
<dbReference type="PANTHER" id="PTHR13887:SF56">
    <property type="entry name" value="THIOREDOXIN-LIKE REDUCTASE RV2466C"/>
    <property type="match status" value="1"/>
</dbReference>
<sequence length="207" mass="22203">MPHDLFTPSRRVLMAGGVGALITACAPRAAEADDMVLGQADAPVTLIEYASTTCGPCARFAIEVLPELRRRYIDAGRVRLIYREFITGPANLSAAGVLLARCAGEDRYFEVIDALMHGQSEWANGGGPRDALLRIAARFGISEARLQSCITDPEAIAALERRVARARDAGVNGTPTLFVQHRRLDTALTLEAVSASIDQALSQTPQS</sequence>
<proteinExistence type="inferred from homology"/>
<protein>
    <submittedName>
        <fullName evidence="5">DsbA family protein</fullName>
    </submittedName>
</protein>
<dbReference type="InterPro" id="IPR012336">
    <property type="entry name" value="Thioredoxin-like_fold"/>
</dbReference>